<name>A0A6A5BDU2_NAEFO</name>
<feature type="transmembrane region" description="Helical" evidence="6">
    <location>
        <begin position="797"/>
        <end position="823"/>
    </location>
</feature>
<dbReference type="Gene3D" id="2.60.220.50">
    <property type="match status" value="1"/>
</dbReference>
<evidence type="ECO:0000256" key="5">
    <source>
        <dbReference type="ARBA" id="ARBA00023157"/>
    </source>
</evidence>
<evidence type="ECO:0000259" key="7">
    <source>
        <dbReference type="PROSITE" id="PS50132"/>
    </source>
</evidence>
<evidence type="ECO:0008006" key="11">
    <source>
        <dbReference type="Google" id="ProtNLM"/>
    </source>
</evidence>
<evidence type="ECO:0000256" key="6">
    <source>
        <dbReference type="SAM" id="Phobius"/>
    </source>
</evidence>
<feature type="domain" description="RGS" evidence="7">
    <location>
        <begin position="1196"/>
        <end position="1323"/>
    </location>
</feature>
<gene>
    <name evidence="9" type="ORF">FDP41_009794</name>
</gene>
<accession>A0A6A5BDU2</accession>
<sequence length="1339" mass="150273">MGDENSGYYNDNTIHVLNIPDNNNSSLTLSVSYKWTPLIPALMPSSILSNVTKCGVKESAVLQQQQPLVEYFRCETITRSASNTTIVVTPKNSANFTEGVYLIQLEPTPAMQLLTGISGIIAQFEIIVYSSDGLSEILQKPIPMLKPPNSELFVNISIPPISVIDPSSPPSLDTLTGQPFIPMGLTNFALTARLGGWNIPKGVTLRYNWSFLRIVSNSLGALDLMSRRNSSRPSNFYNTLQPLTQENSLGFSSIVLSQDKDMELDALYKVSCFVTDLKNRIIAKSSIYLRTPRDFNLQFPTLPPMSVFPQIATFTQLFKFSGQNVVYTDSVIPNSNVLYAYGYLDPLIVSSLSLSDLRDKFSDIPMSQLMTAAIRVTDFSTNSVQYAYLPPSFRQIPGQMAPTNSSDFNSISYSYKHQLVMFVKDVNQSFTKIFLLQDAVCVIPTNLNSVLTFIEQKSASFSPMQLKGIMGMTQRMYQFGDIQLVDQIQRALFNRIQSMISNMTVQDTGKMLDISRIIEMWSYNATNSVRLMAADSANTILSTFSKFFSLLRTDASNNRVTGNNVNVMPIGMRDSSIFSSLASTLSNMIPLSEMKSQTPSLVKLFASTIVDSLSPSEEKRLSTSSLYFTIRKDFAANFNGTFMDSDDSNGVLMPSTVIFNDTAGLYGAELVTYLENPNPSTTNNGTSKIQSSVVSLRCINSDGNYFPLSGLSDPLVLTFNVSATELEKPNATVSCKYWNETVNDWKDDGCHLTSQVKMSNYYIISCVCNHTTQFATFVEFSSNSFINYTTEQKTAYYILWAFDVGIGLLFVIVSATILILIIIFRNSQPVKAKYIAPFVGMISILLESFLSYMVKASIMIGLVSSGSNTPFALNTITYISSIIVSVAFCVTVLTFVIQVIRYQLLRRMYSFMSDENMNDKHVDKRISFYRLLSSKKLYFTSLIVISILIFVIFAGLSIGRVGQELAQSDSSKQSFTSVTFTIVTSSVMGFILVVSLVSVTIIFTCDLLYCLIYEYRAKPIVDTSIQVPSYNASTQSTIELSDTSTSKMEGDSNPKKKKLLEDFYIKKTKDLTLSSMYRFFIQEDPLFFRAESLLFILCLGVLLASYVFGIVSLGFFISTNTSLDTSNSAFSNSLIMDIVRLILSVVYFVLYVLVFGDLSLLVYIFKYRRNAWNVSHNERFYDQSVESLESGACQNELFEILQDQLALRLFEKFTVKEFSKENLICYHQLMELYTIHKLRELECAKQVKLLENFIGKFLTASSAYEVNIPSHTRTSLLKTVNEKQSVDSQQILKSLDSLKGDLIQNLSDTFSRFITTQSYQFWVKIKQEKQQLMNANKLN</sequence>
<evidence type="ECO:0000256" key="3">
    <source>
        <dbReference type="ARBA" id="ARBA00022989"/>
    </source>
</evidence>
<feature type="transmembrane region" description="Helical" evidence="6">
    <location>
        <begin position="1093"/>
        <end position="1118"/>
    </location>
</feature>
<feature type="domain" description="GAIN-B" evidence="8">
    <location>
        <begin position="624"/>
        <end position="784"/>
    </location>
</feature>
<keyword evidence="10" id="KW-1185">Reference proteome</keyword>
<comment type="caution">
    <text evidence="9">The sequence shown here is derived from an EMBL/GenBank/DDBJ whole genome shotgun (WGS) entry which is preliminary data.</text>
</comment>
<dbReference type="PROSITE" id="PS50132">
    <property type="entry name" value="RGS"/>
    <property type="match status" value="1"/>
</dbReference>
<dbReference type="Pfam" id="PF00615">
    <property type="entry name" value="RGS"/>
    <property type="match status" value="1"/>
</dbReference>
<dbReference type="InterPro" id="IPR044926">
    <property type="entry name" value="RGS_subdomain_2"/>
</dbReference>
<dbReference type="VEuPathDB" id="AmoebaDB:NfTy_088140"/>
<evidence type="ECO:0000313" key="10">
    <source>
        <dbReference type="Proteomes" id="UP000444721"/>
    </source>
</evidence>
<dbReference type="VEuPathDB" id="AmoebaDB:NF0098040"/>
<evidence type="ECO:0000256" key="1">
    <source>
        <dbReference type="ARBA" id="ARBA00004370"/>
    </source>
</evidence>
<dbReference type="InterPro" id="IPR036305">
    <property type="entry name" value="RGS_sf"/>
</dbReference>
<protein>
    <recommendedName>
        <fullName evidence="11">GPS domain-containing protein</fullName>
    </recommendedName>
</protein>
<comment type="subcellular location">
    <subcellularLocation>
        <location evidence="1">Membrane</location>
    </subcellularLocation>
</comment>
<dbReference type="PANTHER" id="PTHR12011:SF347">
    <property type="entry name" value="FI21270P1-RELATED"/>
    <property type="match status" value="1"/>
</dbReference>
<keyword evidence="3 6" id="KW-1133">Transmembrane helix</keyword>
<dbReference type="OrthoDB" id="1100386at2759"/>
<dbReference type="PROSITE" id="PS50221">
    <property type="entry name" value="GAIN_B"/>
    <property type="match status" value="1"/>
</dbReference>
<organism evidence="9 10">
    <name type="scientific">Naegleria fowleri</name>
    <name type="common">Brain eating amoeba</name>
    <dbReference type="NCBI Taxonomy" id="5763"/>
    <lineage>
        <taxon>Eukaryota</taxon>
        <taxon>Discoba</taxon>
        <taxon>Heterolobosea</taxon>
        <taxon>Tetramitia</taxon>
        <taxon>Eutetramitia</taxon>
        <taxon>Vahlkampfiidae</taxon>
        <taxon>Naegleria</taxon>
    </lineage>
</organism>
<feature type="transmembrane region" description="Helical" evidence="6">
    <location>
        <begin position="937"/>
        <end position="958"/>
    </location>
</feature>
<dbReference type="SUPFAM" id="SSF48097">
    <property type="entry name" value="Regulator of G-protein signaling, RGS"/>
    <property type="match status" value="1"/>
</dbReference>
<feature type="transmembrane region" description="Helical" evidence="6">
    <location>
        <begin position="835"/>
        <end position="858"/>
    </location>
</feature>
<keyword evidence="5" id="KW-1015">Disulfide bond</keyword>
<dbReference type="GO" id="GO:0005886">
    <property type="term" value="C:plasma membrane"/>
    <property type="evidence" value="ECO:0007669"/>
    <property type="project" value="TreeGrafter"/>
</dbReference>
<dbReference type="Gene3D" id="1.10.167.10">
    <property type="entry name" value="Regulator of G-protein Signalling 4, domain 2"/>
    <property type="match status" value="1"/>
</dbReference>
<feature type="transmembrane region" description="Helical" evidence="6">
    <location>
        <begin position="1138"/>
        <end position="1165"/>
    </location>
</feature>
<evidence type="ECO:0000259" key="8">
    <source>
        <dbReference type="PROSITE" id="PS50221"/>
    </source>
</evidence>
<evidence type="ECO:0000313" key="9">
    <source>
        <dbReference type="EMBL" id="KAF0972098.1"/>
    </source>
</evidence>
<dbReference type="InterPro" id="IPR000203">
    <property type="entry name" value="GPS"/>
</dbReference>
<dbReference type="InterPro" id="IPR046338">
    <property type="entry name" value="GAIN_dom_sf"/>
</dbReference>
<dbReference type="EMBL" id="VFQX01000072">
    <property type="protein sequence ID" value="KAF0972098.1"/>
    <property type="molecule type" value="Genomic_DNA"/>
</dbReference>
<dbReference type="VEuPathDB" id="AmoebaDB:NF0098030"/>
<keyword evidence="2 6" id="KW-0812">Transmembrane</keyword>
<proteinExistence type="predicted"/>
<feature type="transmembrane region" description="Helical" evidence="6">
    <location>
        <begin position="878"/>
        <end position="900"/>
    </location>
</feature>
<dbReference type="OMA" id="IFRNSQP"/>
<dbReference type="PANTHER" id="PTHR12011">
    <property type="entry name" value="ADHESION G-PROTEIN COUPLED RECEPTOR"/>
    <property type="match status" value="1"/>
</dbReference>
<dbReference type="VEuPathDB" id="AmoebaDB:FDP41_009794"/>
<dbReference type="InterPro" id="IPR016137">
    <property type="entry name" value="RGS"/>
</dbReference>
<evidence type="ECO:0000256" key="4">
    <source>
        <dbReference type="ARBA" id="ARBA00023136"/>
    </source>
</evidence>
<reference evidence="9 10" key="1">
    <citation type="journal article" date="2019" name="Sci. Rep.">
        <title>Nanopore sequencing improves the draft genome of the human pathogenic amoeba Naegleria fowleri.</title>
        <authorList>
            <person name="Liechti N."/>
            <person name="Schurch N."/>
            <person name="Bruggmann R."/>
            <person name="Wittwer M."/>
        </authorList>
    </citation>
    <scope>NUCLEOTIDE SEQUENCE [LARGE SCALE GENOMIC DNA]</scope>
    <source>
        <strain evidence="9 10">ATCC 30894</strain>
    </source>
</reference>
<evidence type="ECO:0000256" key="2">
    <source>
        <dbReference type="ARBA" id="ARBA00022692"/>
    </source>
</evidence>
<feature type="transmembrane region" description="Helical" evidence="6">
    <location>
        <begin position="978"/>
        <end position="1009"/>
    </location>
</feature>
<dbReference type="InterPro" id="IPR057244">
    <property type="entry name" value="GAIN_B"/>
</dbReference>
<dbReference type="GeneID" id="68117009"/>
<dbReference type="Proteomes" id="UP000444721">
    <property type="component" value="Unassembled WGS sequence"/>
</dbReference>
<dbReference type="RefSeq" id="XP_044556813.1">
    <property type="nucleotide sequence ID" value="XM_044713790.1"/>
</dbReference>
<keyword evidence="4 6" id="KW-0472">Membrane</keyword>
<dbReference type="Pfam" id="PF01825">
    <property type="entry name" value="GPS"/>
    <property type="match status" value="1"/>
</dbReference>